<accession>A0A0S1XE21</accession>
<dbReference type="GO" id="GO:0009307">
    <property type="term" value="P:DNA restriction-modification system"/>
    <property type="evidence" value="ECO:0007669"/>
    <property type="project" value="UniProtKB-KW"/>
</dbReference>
<keyword evidence="3" id="KW-0238">DNA-binding</keyword>
<feature type="domain" description="Type I restriction modification DNA specificity" evidence="4">
    <location>
        <begin position="19"/>
        <end position="199"/>
    </location>
</feature>
<dbReference type="PANTHER" id="PTHR30408:SF12">
    <property type="entry name" value="TYPE I RESTRICTION ENZYME MJAVIII SPECIFICITY SUBUNIT"/>
    <property type="match status" value="1"/>
</dbReference>
<dbReference type="Gene3D" id="3.90.220.20">
    <property type="entry name" value="DNA methylase specificity domains"/>
    <property type="match status" value="2"/>
</dbReference>
<dbReference type="RefSeq" id="WP_056934509.1">
    <property type="nucleotide sequence ID" value="NZ_CP013050.1"/>
</dbReference>
<dbReference type="GeneID" id="26137375"/>
<dbReference type="InterPro" id="IPR052021">
    <property type="entry name" value="Type-I_RS_S_subunit"/>
</dbReference>
<feature type="domain" description="Type I restriction modification DNA specificity" evidence="4">
    <location>
        <begin position="234"/>
        <end position="420"/>
    </location>
</feature>
<name>A0A0S1XE21_THEBA</name>
<dbReference type="EMBL" id="CP013050">
    <property type="protein sequence ID" value="ALM76052.1"/>
    <property type="molecule type" value="Genomic_DNA"/>
</dbReference>
<evidence type="ECO:0000313" key="5">
    <source>
        <dbReference type="EMBL" id="ALM76052.1"/>
    </source>
</evidence>
<proteinExistence type="inferred from homology"/>
<dbReference type="GO" id="GO:0003677">
    <property type="term" value="F:DNA binding"/>
    <property type="evidence" value="ECO:0007669"/>
    <property type="project" value="UniProtKB-KW"/>
</dbReference>
<keyword evidence="2" id="KW-0680">Restriction system</keyword>
<evidence type="ECO:0000313" key="6">
    <source>
        <dbReference type="Proteomes" id="UP000066042"/>
    </source>
</evidence>
<dbReference type="PATRIC" id="fig|55802.8.peg.2132"/>
<dbReference type="AlphaFoldDB" id="A0A0S1XE21"/>
<protein>
    <submittedName>
        <fullName evidence="5">Type-1 restriction enzyme specificity protein</fullName>
    </submittedName>
</protein>
<evidence type="ECO:0000256" key="2">
    <source>
        <dbReference type="ARBA" id="ARBA00022747"/>
    </source>
</evidence>
<evidence type="ECO:0000256" key="1">
    <source>
        <dbReference type="ARBA" id="ARBA00010923"/>
    </source>
</evidence>
<dbReference type="PANTHER" id="PTHR30408">
    <property type="entry name" value="TYPE-1 RESTRICTION ENZYME ECOKI SPECIFICITY PROTEIN"/>
    <property type="match status" value="1"/>
</dbReference>
<evidence type="ECO:0000259" key="4">
    <source>
        <dbReference type="Pfam" id="PF01420"/>
    </source>
</evidence>
<evidence type="ECO:0000256" key="3">
    <source>
        <dbReference type="ARBA" id="ARBA00023125"/>
    </source>
</evidence>
<dbReference type="Gene3D" id="1.10.287.1120">
    <property type="entry name" value="Bipartite methylase S protein"/>
    <property type="match status" value="1"/>
</dbReference>
<dbReference type="CDD" id="cd17516">
    <property type="entry name" value="RMtype1_S_HinAWORF1578P-TRD2-CR2_like"/>
    <property type="match status" value="1"/>
</dbReference>
<dbReference type="Proteomes" id="UP000066042">
    <property type="component" value="Chromosome"/>
</dbReference>
<reference evidence="5 6" key="1">
    <citation type="journal article" date="2016" name="Genome Announc.">
        <title>Complete genome sequence of the hyperthermophilic and piezophilic archaeon Thermococcus barophilus Ch5, capable of growth at the expense of hydrogenogenesis from carbon monoxide and formate.</title>
        <authorList>
            <person name="Oger P."/>
            <person name="Sokolova T.G."/>
            <person name="Kozhevnikova D.A."/>
            <person name="Taranov E.A."/>
            <person name="Vannier P."/>
            <person name="Lee H.S."/>
            <person name="Kwon K.K."/>
            <person name="Kang S.G."/>
            <person name="Lee J.H."/>
            <person name="Bonch-Osmolovskaya E.A."/>
            <person name="Lebedinsky A.V."/>
        </authorList>
    </citation>
    <scope>NUCLEOTIDE SEQUENCE [LARGE SCALE GENOMIC DNA]</scope>
    <source>
        <strain evidence="6">Ch5</strain>
    </source>
</reference>
<dbReference type="STRING" id="55802.TBCH5v1_2151"/>
<dbReference type="Pfam" id="PF01420">
    <property type="entry name" value="Methylase_S"/>
    <property type="match status" value="2"/>
</dbReference>
<dbReference type="InterPro" id="IPR044946">
    <property type="entry name" value="Restrct_endonuc_typeI_TRD_sf"/>
</dbReference>
<sequence length="443" mass="51969">MVKFRWETEFKKTPIGEIPKDWIETQIKDIGRVVTGKTPPTKKKEFWKNDYPFITPSDIEDYDVRYFYRVERFVSKSWVEKNPQLLVPPNSICFVCIGSTIGKICLTKEPSTTNQQINTVIPYKNKFDPLFVFYLLRGHQFRIKEEYGGGGAAKDIISKSKFESVIIPIPPTKEEQRRIATVLSWFDDLIENKRKQNEILEKTAMAIFKSWFIDFGPFQDEEFIYSEELDMEIPKGWEVKPIGEVADIISGFSYKSSEKLDNPDPDSYVFITLKNTIEGGGFNPEYSWIRSERLKKRHFLRESDLILPITEQTKDARLLGSPGIVVFPPEYSKSEGVYSMDIAKVELTMEEYKYYLYFNFKFNREQVATFHSGTSILHFKIRNFKENYYLLIPPKPILKKFHSLVEPLFQKIILNEKEIMLLKKVRDTLLPQLVFGRLRVVEI</sequence>
<gene>
    <name evidence="5" type="ORF">TBCH5v1_2151</name>
</gene>
<dbReference type="REBASE" id="131881">
    <property type="entry name" value="S.TbaCH5ORF2154P"/>
</dbReference>
<dbReference type="InterPro" id="IPR000055">
    <property type="entry name" value="Restrct_endonuc_typeI_TRD"/>
</dbReference>
<organism evidence="5 6">
    <name type="scientific">Thermococcus barophilus</name>
    <dbReference type="NCBI Taxonomy" id="55802"/>
    <lineage>
        <taxon>Archaea</taxon>
        <taxon>Methanobacteriati</taxon>
        <taxon>Methanobacteriota</taxon>
        <taxon>Thermococci</taxon>
        <taxon>Thermococcales</taxon>
        <taxon>Thermococcaceae</taxon>
        <taxon>Thermococcus</taxon>
    </lineage>
</organism>
<dbReference type="SUPFAM" id="SSF116734">
    <property type="entry name" value="DNA methylase specificity domain"/>
    <property type="match status" value="2"/>
</dbReference>
<comment type="similarity">
    <text evidence="1">Belongs to the type-I restriction system S methylase family.</text>
</comment>